<protein>
    <submittedName>
        <fullName evidence="1">Uncharacterized protein</fullName>
    </submittedName>
</protein>
<reference evidence="1 2" key="1">
    <citation type="submission" date="2018-03" db="EMBL/GenBank/DDBJ databases">
        <title>Genome sequence of Lactococcus lactis strain 14B4 from almond drupe.</title>
        <authorList>
            <person name="Tran T.D."/>
            <person name="McGarvey J.A."/>
            <person name="Huynh S."/>
            <person name="Parker C.T."/>
        </authorList>
    </citation>
    <scope>NUCLEOTIDE SEQUENCE [LARGE SCALE GENOMIC DNA]</scope>
    <source>
        <strain evidence="1 2">14B4</strain>
    </source>
</reference>
<dbReference type="Proteomes" id="UP000245919">
    <property type="component" value="Chromosome"/>
</dbReference>
<sequence>MKSNYFIETRTNIIENTNLRDPQIDAYVEVYDHFINKNKTNHAIIVLPTEVEKQALFRYFPLIFQMVEY</sequence>
<dbReference type="AlphaFoldDB" id="A0A2Z3KQ21"/>
<gene>
    <name evidence="1" type="ORF">LL14B4_07410</name>
</gene>
<proteinExistence type="predicted"/>
<evidence type="ECO:0000313" key="1">
    <source>
        <dbReference type="EMBL" id="AWN66009.1"/>
    </source>
</evidence>
<dbReference type="EMBL" id="CP028160">
    <property type="protein sequence ID" value="AWN66009.1"/>
    <property type="molecule type" value="Genomic_DNA"/>
</dbReference>
<organism evidence="1 2">
    <name type="scientific">Lactococcus lactis subsp. lactis</name>
    <name type="common">Streptococcus lactis</name>
    <dbReference type="NCBI Taxonomy" id="1360"/>
    <lineage>
        <taxon>Bacteria</taxon>
        <taxon>Bacillati</taxon>
        <taxon>Bacillota</taxon>
        <taxon>Bacilli</taxon>
        <taxon>Lactobacillales</taxon>
        <taxon>Streptococcaceae</taxon>
        <taxon>Lactococcus</taxon>
    </lineage>
</organism>
<name>A0A2Z3KQ21_LACLL</name>
<evidence type="ECO:0000313" key="2">
    <source>
        <dbReference type="Proteomes" id="UP000245919"/>
    </source>
</evidence>
<accession>A0A2Z3KQ21</accession>